<feature type="region of interest" description="Disordered" evidence="1">
    <location>
        <begin position="195"/>
        <end position="217"/>
    </location>
</feature>
<protein>
    <submittedName>
        <fullName evidence="2">Uncharacterized protein</fullName>
    </submittedName>
</protein>
<evidence type="ECO:0000313" key="3">
    <source>
        <dbReference type="Proteomes" id="UP000738349"/>
    </source>
</evidence>
<dbReference type="Proteomes" id="UP000738349">
    <property type="component" value="Unassembled WGS sequence"/>
</dbReference>
<organism evidence="2 3">
    <name type="scientific">Dactylonectria macrodidyma</name>
    <dbReference type="NCBI Taxonomy" id="307937"/>
    <lineage>
        <taxon>Eukaryota</taxon>
        <taxon>Fungi</taxon>
        <taxon>Dikarya</taxon>
        <taxon>Ascomycota</taxon>
        <taxon>Pezizomycotina</taxon>
        <taxon>Sordariomycetes</taxon>
        <taxon>Hypocreomycetidae</taxon>
        <taxon>Hypocreales</taxon>
        <taxon>Nectriaceae</taxon>
        <taxon>Dactylonectria</taxon>
    </lineage>
</organism>
<evidence type="ECO:0000256" key="1">
    <source>
        <dbReference type="SAM" id="MobiDB-lite"/>
    </source>
</evidence>
<accession>A0A9P9I8C1</accession>
<gene>
    <name evidence="2" type="ORF">EDB81DRAFT_829643</name>
</gene>
<proteinExistence type="predicted"/>
<reference evidence="2" key="1">
    <citation type="journal article" date="2021" name="Nat. Commun.">
        <title>Genetic determinants of endophytism in the Arabidopsis root mycobiome.</title>
        <authorList>
            <person name="Mesny F."/>
            <person name="Miyauchi S."/>
            <person name="Thiergart T."/>
            <person name="Pickel B."/>
            <person name="Atanasova L."/>
            <person name="Karlsson M."/>
            <person name="Huettel B."/>
            <person name="Barry K.W."/>
            <person name="Haridas S."/>
            <person name="Chen C."/>
            <person name="Bauer D."/>
            <person name="Andreopoulos W."/>
            <person name="Pangilinan J."/>
            <person name="LaButti K."/>
            <person name="Riley R."/>
            <person name="Lipzen A."/>
            <person name="Clum A."/>
            <person name="Drula E."/>
            <person name="Henrissat B."/>
            <person name="Kohler A."/>
            <person name="Grigoriev I.V."/>
            <person name="Martin F.M."/>
            <person name="Hacquard S."/>
        </authorList>
    </citation>
    <scope>NUCLEOTIDE SEQUENCE</scope>
    <source>
        <strain evidence="2">MPI-CAGE-AT-0147</strain>
    </source>
</reference>
<dbReference type="OrthoDB" id="5579731at2759"/>
<dbReference type="EMBL" id="JAGMUV010000040">
    <property type="protein sequence ID" value="KAH7111601.1"/>
    <property type="molecule type" value="Genomic_DNA"/>
</dbReference>
<keyword evidence="3" id="KW-1185">Reference proteome</keyword>
<name>A0A9P9I8C1_9HYPO</name>
<evidence type="ECO:0000313" key="2">
    <source>
        <dbReference type="EMBL" id="KAH7111601.1"/>
    </source>
</evidence>
<sequence>MEASAPATALGTGDSTRFPIVSKGNAKKPSFLVALHSTAKRVIIDHDCKQFSESIRGLDLEGWTILEVQHNGWVVMNAGGVMLGQFCGWIDGEKTEFNGWQRDPGEPGGPSTPGISTPNTGRLMLNWPGLQVTLVIFSIIVAFHCSINSRLQSSRALTARGGSTKGKDDLEGWKLENARRREVEAETYLAPQKDARDKGLPIPGLDDKSIGERSPETRRRWAMEDIDRSMPEFLLYPSIRPLLLCWAREQEHYRPK</sequence>
<dbReference type="AlphaFoldDB" id="A0A9P9I8C1"/>
<comment type="caution">
    <text evidence="2">The sequence shown here is derived from an EMBL/GenBank/DDBJ whole genome shotgun (WGS) entry which is preliminary data.</text>
</comment>